<evidence type="ECO:0000313" key="2">
    <source>
        <dbReference type="EMBL" id="PCG68978.1"/>
    </source>
</evidence>
<name>A0A2A4JBA9_HELVI</name>
<comment type="caution">
    <text evidence="2">The sequence shown here is derived from an EMBL/GenBank/DDBJ whole genome shotgun (WGS) entry which is preliminary data.</text>
</comment>
<reference evidence="2" key="1">
    <citation type="submission" date="2017-09" db="EMBL/GenBank/DDBJ databases">
        <title>Contemporary evolution of a Lepidopteran species, Heliothis virescens, in response to modern agricultural practices.</title>
        <authorList>
            <person name="Fritz M.L."/>
            <person name="Deyonke A.M."/>
            <person name="Papanicolaou A."/>
            <person name="Micinski S."/>
            <person name="Westbrook J."/>
            <person name="Gould F."/>
        </authorList>
    </citation>
    <scope>NUCLEOTIDE SEQUENCE [LARGE SCALE GENOMIC DNA]</scope>
    <source>
        <strain evidence="2">HvINT-</strain>
        <tissue evidence="2">Whole body</tissue>
    </source>
</reference>
<proteinExistence type="predicted"/>
<accession>A0A2A4JBA9</accession>
<evidence type="ECO:0000256" key="1">
    <source>
        <dbReference type="SAM" id="MobiDB-lite"/>
    </source>
</evidence>
<dbReference type="AlphaFoldDB" id="A0A2A4JBA9"/>
<feature type="region of interest" description="Disordered" evidence="1">
    <location>
        <begin position="29"/>
        <end position="66"/>
    </location>
</feature>
<dbReference type="EMBL" id="NWSH01002169">
    <property type="protein sequence ID" value="PCG68978.1"/>
    <property type="molecule type" value="Genomic_DNA"/>
</dbReference>
<protein>
    <submittedName>
        <fullName evidence="2">Uncharacterized protein</fullName>
    </submittedName>
</protein>
<gene>
    <name evidence="2" type="ORF">B5V51_4640</name>
</gene>
<organism evidence="2">
    <name type="scientific">Heliothis virescens</name>
    <name type="common">Tobacco budworm moth</name>
    <dbReference type="NCBI Taxonomy" id="7102"/>
    <lineage>
        <taxon>Eukaryota</taxon>
        <taxon>Metazoa</taxon>
        <taxon>Ecdysozoa</taxon>
        <taxon>Arthropoda</taxon>
        <taxon>Hexapoda</taxon>
        <taxon>Insecta</taxon>
        <taxon>Pterygota</taxon>
        <taxon>Neoptera</taxon>
        <taxon>Endopterygota</taxon>
        <taxon>Lepidoptera</taxon>
        <taxon>Glossata</taxon>
        <taxon>Ditrysia</taxon>
        <taxon>Noctuoidea</taxon>
        <taxon>Noctuidae</taxon>
        <taxon>Heliothinae</taxon>
        <taxon>Heliothis</taxon>
    </lineage>
</organism>
<sequence length="107" mass="11283">MNGLTGVIAKISYIGGVAFKKQKGSRSFGPIELTPITPDGCSKGPPESPGHAADTTPQRRATHIPGFKTSKSLLHRTITASSFCNGFIIILAGPDIGFDPFVEFVIP</sequence>